<dbReference type="PANTHER" id="PTHR30097">
    <property type="entry name" value="CATION EFFLUX SYSTEM PROTEIN CUSB"/>
    <property type="match status" value="1"/>
</dbReference>
<evidence type="ECO:0000259" key="6">
    <source>
        <dbReference type="Pfam" id="PF25919"/>
    </source>
</evidence>
<evidence type="ECO:0000259" key="4">
    <source>
        <dbReference type="Pfam" id="PF19335"/>
    </source>
</evidence>
<dbReference type="RefSeq" id="WP_090699798.1">
    <property type="nucleotide sequence ID" value="NZ_FNHH01000003.1"/>
</dbReference>
<feature type="domain" description="CusB-like barrel-sandwich hybrid" evidence="6">
    <location>
        <begin position="120"/>
        <end position="219"/>
    </location>
</feature>
<feature type="signal peptide" evidence="3">
    <location>
        <begin position="1"/>
        <end position="25"/>
    </location>
</feature>
<dbReference type="InterPro" id="IPR051909">
    <property type="entry name" value="MFP_Cation_Efflux"/>
</dbReference>
<dbReference type="AlphaFoldDB" id="A0A1G9NN55"/>
<protein>
    <submittedName>
        <fullName evidence="7">Multidrug resistance efflux pump</fullName>
    </submittedName>
</protein>
<feature type="domain" description="CusB-like three alpha-helical bundle" evidence="5">
    <location>
        <begin position="155"/>
        <end position="202"/>
    </location>
</feature>
<dbReference type="InterPro" id="IPR045800">
    <property type="entry name" value="HMBD"/>
</dbReference>
<accession>A0A1G9NN55</accession>
<evidence type="ECO:0000256" key="1">
    <source>
        <dbReference type="ARBA" id="ARBA00022448"/>
    </source>
</evidence>
<feature type="compositionally biased region" description="Low complexity" evidence="2">
    <location>
        <begin position="227"/>
        <end position="244"/>
    </location>
</feature>
<keyword evidence="1" id="KW-0813">Transport</keyword>
<organism evidence="7 8">
    <name type="scientific">Daejeonella rubra</name>
    <dbReference type="NCBI Taxonomy" id="990371"/>
    <lineage>
        <taxon>Bacteria</taxon>
        <taxon>Pseudomonadati</taxon>
        <taxon>Bacteroidota</taxon>
        <taxon>Sphingobacteriia</taxon>
        <taxon>Sphingobacteriales</taxon>
        <taxon>Sphingobacteriaceae</taxon>
        <taxon>Daejeonella</taxon>
    </lineage>
</organism>
<dbReference type="GO" id="GO:0030288">
    <property type="term" value="C:outer membrane-bounded periplasmic space"/>
    <property type="evidence" value="ECO:0007669"/>
    <property type="project" value="TreeGrafter"/>
</dbReference>
<evidence type="ECO:0000313" key="8">
    <source>
        <dbReference type="Proteomes" id="UP000199226"/>
    </source>
</evidence>
<evidence type="ECO:0000259" key="5">
    <source>
        <dbReference type="Pfam" id="PF25869"/>
    </source>
</evidence>
<dbReference type="PANTHER" id="PTHR30097:SF15">
    <property type="entry name" value="CATION EFFLUX SYSTEM PROTEIN CUSB"/>
    <property type="match status" value="1"/>
</dbReference>
<dbReference type="GO" id="GO:0060003">
    <property type="term" value="P:copper ion export"/>
    <property type="evidence" value="ECO:0007669"/>
    <property type="project" value="TreeGrafter"/>
</dbReference>
<feature type="chain" id="PRO_5011529550" evidence="3">
    <location>
        <begin position="26"/>
        <end position="451"/>
    </location>
</feature>
<evidence type="ECO:0000256" key="2">
    <source>
        <dbReference type="SAM" id="MobiDB-lite"/>
    </source>
</evidence>
<dbReference type="GO" id="GO:0015679">
    <property type="term" value="P:plasma membrane copper ion transport"/>
    <property type="evidence" value="ECO:0007669"/>
    <property type="project" value="TreeGrafter"/>
</dbReference>
<feature type="domain" description="Heavy metal binding" evidence="4">
    <location>
        <begin position="37"/>
        <end position="63"/>
    </location>
</feature>
<dbReference type="Proteomes" id="UP000199226">
    <property type="component" value="Unassembled WGS sequence"/>
</dbReference>
<dbReference type="PROSITE" id="PS51257">
    <property type="entry name" value="PROKAR_LIPOPROTEIN"/>
    <property type="match status" value="1"/>
</dbReference>
<evidence type="ECO:0000256" key="3">
    <source>
        <dbReference type="SAM" id="SignalP"/>
    </source>
</evidence>
<dbReference type="Pfam" id="PF25919">
    <property type="entry name" value="BSH_CusB"/>
    <property type="match status" value="1"/>
</dbReference>
<proteinExistence type="predicted"/>
<dbReference type="Pfam" id="PF25869">
    <property type="entry name" value="3HB_CusB"/>
    <property type="match status" value="1"/>
</dbReference>
<dbReference type="InterPro" id="IPR058791">
    <property type="entry name" value="3HB_CusB"/>
</dbReference>
<dbReference type="Gene3D" id="6.10.140.730">
    <property type="match status" value="1"/>
</dbReference>
<evidence type="ECO:0000313" key="7">
    <source>
        <dbReference type="EMBL" id="SDL87771.1"/>
    </source>
</evidence>
<gene>
    <name evidence="7" type="ORF">SAMN05421813_103103</name>
</gene>
<dbReference type="OrthoDB" id="9806939at2"/>
<keyword evidence="8" id="KW-1185">Reference proteome</keyword>
<feature type="region of interest" description="Disordered" evidence="2">
    <location>
        <begin position="227"/>
        <end position="266"/>
    </location>
</feature>
<dbReference type="Gene3D" id="2.40.30.170">
    <property type="match status" value="1"/>
</dbReference>
<name>A0A1G9NN55_9SPHI</name>
<dbReference type="GO" id="GO:0046914">
    <property type="term" value="F:transition metal ion binding"/>
    <property type="evidence" value="ECO:0007669"/>
    <property type="project" value="TreeGrafter"/>
</dbReference>
<dbReference type="EMBL" id="FNHH01000003">
    <property type="protein sequence ID" value="SDL87771.1"/>
    <property type="molecule type" value="Genomic_DNA"/>
</dbReference>
<dbReference type="Gene3D" id="2.40.50.100">
    <property type="match status" value="1"/>
</dbReference>
<reference evidence="8" key="1">
    <citation type="submission" date="2016-10" db="EMBL/GenBank/DDBJ databases">
        <authorList>
            <person name="Varghese N."/>
            <person name="Submissions S."/>
        </authorList>
    </citation>
    <scope>NUCLEOTIDE SEQUENCE [LARGE SCALE GENOMIC DNA]</scope>
    <source>
        <strain evidence="8">DSM 24536</strain>
    </source>
</reference>
<dbReference type="Pfam" id="PF19335">
    <property type="entry name" value="HMBD"/>
    <property type="match status" value="1"/>
</dbReference>
<keyword evidence="3" id="KW-0732">Signal</keyword>
<dbReference type="STRING" id="990371.SAMN05421813_103103"/>
<sequence>MKKILKGSFPIVVLFAILLLSACKGKDKQAETKEVTKYTCPMHPQIVKDAPGSCPICGMDLVPMNAPGKDGGVNDTLAALVKPTNEVVLSGIKSIKPQTGPRFQDINIKGVINYNTNYQNSVSSRVRGRIEKLYVKYNYQPVSKGQKLMDIYSPDLASAQQELLFLKNNNEPALLEQAKKKLRLLGATEQQIKQILITGKVDYTVSIYSPYTGYVAELQNASVSANGASSAGGTMIASESSEGGSSMGEMGGSSPSSASNSTASIPDVATNSPLRLREGHYVSVGQKIFNLVNSNVIWAEFYVNPADLDKFKVGTMIEVQSVDVKAKKNKVPVSLVQPYYSQGTYFSLVRATVTNSDKSWKVGELINVKSESTRKIGTWLPRTAVLQLGTRYVSFIKKNNAFLPIYVNVKSVLGDWIDIGDSINMKQDVALNAWFLVDSESFINVQNITAQ</sequence>
<dbReference type="InterPro" id="IPR058790">
    <property type="entry name" value="BSH_CusB"/>
</dbReference>
<feature type="compositionally biased region" description="Low complexity" evidence="2">
    <location>
        <begin position="252"/>
        <end position="264"/>
    </location>
</feature>